<sequence>MIVVTTVDDLRTALRDRAGRSVGFVPTMGALHRGHLELLHRARAENDVVVLSVFVNPAQFNDPADLAAYPRTDEADRAHAEQAGVDIYFAPTAEAVYPPGFSATVALSGPIVETFEGARRGAGHFHGVTTVVTKLFGMVRPDRAYFGQKDAQQLRVVRAMVADLNIDVRIVDVPTVREPDGLALSSRNVRLSADERATALGLSRALTAGEAAHRRGVTAAEIVLAAELVLSEFGVNPEYLAVVDDADFRQLHEVPPPGSVLIVAAEVGRTRLIDNVVLT</sequence>
<dbReference type="InterPro" id="IPR042176">
    <property type="entry name" value="Pantoate_ligase_C"/>
</dbReference>
<dbReference type="STRING" id="1090615.SAMN04515671_0061"/>
<evidence type="ECO:0000256" key="7">
    <source>
        <dbReference type="ARBA" id="ARBA00048258"/>
    </source>
</evidence>
<keyword evidence="4 8" id="KW-0566">Pantothenate biosynthesis</keyword>
<dbReference type="PANTHER" id="PTHR21299">
    <property type="entry name" value="CYTIDYLATE KINASE/PANTOATE-BETA-ALANINE LIGASE"/>
    <property type="match status" value="1"/>
</dbReference>
<keyword evidence="8" id="KW-0963">Cytoplasm</keyword>
<comment type="miscellaneous">
    <text evidence="8">The reaction proceeds by a bi uni uni bi ping pong mechanism.</text>
</comment>
<evidence type="ECO:0000256" key="1">
    <source>
        <dbReference type="ARBA" id="ARBA00004990"/>
    </source>
</evidence>
<keyword evidence="3 8" id="KW-0436">Ligase</keyword>
<accession>A0A1H0HGL5</accession>
<comment type="catalytic activity">
    <reaction evidence="7 8">
        <text>(R)-pantoate + beta-alanine + ATP = (R)-pantothenate + AMP + diphosphate + H(+)</text>
        <dbReference type="Rhea" id="RHEA:10912"/>
        <dbReference type="ChEBI" id="CHEBI:15378"/>
        <dbReference type="ChEBI" id="CHEBI:15980"/>
        <dbReference type="ChEBI" id="CHEBI:29032"/>
        <dbReference type="ChEBI" id="CHEBI:30616"/>
        <dbReference type="ChEBI" id="CHEBI:33019"/>
        <dbReference type="ChEBI" id="CHEBI:57966"/>
        <dbReference type="ChEBI" id="CHEBI:456215"/>
        <dbReference type="EC" id="6.3.2.1"/>
    </reaction>
</comment>
<reference evidence="9 10" key="1">
    <citation type="submission" date="2016-10" db="EMBL/GenBank/DDBJ databases">
        <authorList>
            <person name="de Groot N.N."/>
        </authorList>
    </citation>
    <scope>NUCLEOTIDE SEQUENCE [LARGE SCALE GENOMIC DNA]</scope>
    <source>
        <strain evidence="10">P4-7,KCTC 19426,CECT 7604</strain>
    </source>
</reference>
<gene>
    <name evidence="8" type="primary">panC</name>
    <name evidence="9" type="ORF">SAMN04515671_0061</name>
</gene>
<dbReference type="EC" id="6.3.2.1" evidence="8"/>
<comment type="similarity">
    <text evidence="2 8">Belongs to the pantothenate synthetase family.</text>
</comment>
<keyword evidence="10" id="KW-1185">Reference proteome</keyword>
<dbReference type="GO" id="GO:0005524">
    <property type="term" value="F:ATP binding"/>
    <property type="evidence" value="ECO:0007669"/>
    <property type="project" value="UniProtKB-KW"/>
</dbReference>
<evidence type="ECO:0000313" key="10">
    <source>
        <dbReference type="Proteomes" id="UP000198741"/>
    </source>
</evidence>
<dbReference type="InterPro" id="IPR014729">
    <property type="entry name" value="Rossmann-like_a/b/a_fold"/>
</dbReference>
<dbReference type="InterPro" id="IPR004821">
    <property type="entry name" value="Cyt_trans-like"/>
</dbReference>
<evidence type="ECO:0000313" key="9">
    <source>
        <dbReference type="EMBL" id="SDO18184.1"/>
    </source>
</evidence>
<dbReference type="CDD" id="cd00560">
    <property type="entry name" value="PanC"/>
    <property type="match status" value="1"/>
</dbReference>
<evidence type="ECO:0000256" key="4">
    <source>
        <dbReference type="ARBA" id="ARBA00022655"/>
    </source>
</evidence>
<comment type="subunit">
    <text evidence="8">Homodimer.</text>
</comment>
<name>A0A1H0HGL5_9ACTN</name>
<evidence type="ECO:0000256" key="5">
    <source>
        <dbReference type="ARBA" id="ARBA00022741"/>
    </source>
</evidence>
<feature type="binding site" evidence="8">
    <location>
        <position position="59"/>
    </location>
    <ligand>
        <name>beta-alanine</name>
        <dbReference type="ChEBI" id="CHEBI:57966"/>
    </ligand>
</feature>
<dbReference type="GO" id="GO:0005829">
    <property type="term" value="C:cytosol"/>
    <property type="evidence" value="ECO:0007669"/>
    <property type="project" value="TreeGrafter"/>
</dbReference>
<dbReference type="RefSeq" id="WP_090474033.1">
    <property type="nucleotide sequence ID" value="NZ_LT629710.1"/>
</dbReference>
<dbReference type="GO" id="GO:0015940">
    <property type="term" value="P:pantothenate biosynthetic process"/>
    <property type="evidence" value="ECO:0007669"/>
    <property type="project" value="UniProtKB-UniRule"/>
</dbReference>
<dbReference type="Gene3D" id="3.30.1300.10">
    <property type="entry name" value="Pantoate-beta-alanine ligase, C-terminal domain"/>
    <property type="match status" value="1"/>
</dbReference>
<dbReference type="UniPathway" id="UPA00028">
    <property type="reaction ID" value="UER00005"/>
</dbReference>
<evidence type="ECO:0000256" key="8">
    <source>
        <dbReference type="HAMAP-Rule" id="MF_00158"/>
    </source>
</evidence>
<dbReference type="InterPro" id="IPR003721">
    <property type="entry name" value="Pantoate_ligase"/>
</dbReference>
<dbReference type="HAMAP" id="MF_00158">
    <property type="entry name" value="PanC"/>
    <property type="match status" value="1"/>
</dbReference>
<organism evidence="9 10">
    <name type="scientific">Nakamurella panacisegetis</name>
    <dbReference type="NCBI Taxonomy" id="1090615"/>
    <lineage>
        <taxon>Bacteria</taxon>
        <taxon>Bacillati</taxon>
        <taxon>Actinomycetota</taxon>
        <taxon>Actinomycetes</taxon>
        <taxon>Nakamurellales</taxon>
        <taxon>Nakamurellaceae</taxon>
        <taxon>Nakamurella</taxon>
    </lineage>
</organism>
<feature type="binding site" evidence="8">
    <location>
        <position position="153"/>
    </location>
    <ligand>
        <name>(R)-pantoate</name>
        <dbReference type="ChEBI" id="CHEBI:15980"/>
    </ligand>
</feature>
<proteinExistence type="inferred from homology"/>
<evidence type="ECO:0000256" key="3">
    <source>
        <dbReference type="ARBA" id="ARBA00022598"/>
    </source>
</evidence>
<protein>
    <recommendedName>
        <fullName evidence="8">Pantothenate synthetase</fullName>
        <shortName evidence="8">PS</shortName>
        <ecNumber evidence="8">6.3.2.1</ecNumber>
    </recommendedName>
    <alternativeName>
        <fullName evidence="8">Pantoate--beta-alanine ligase</fullName>
    </alternativeName>
    <alternativeName>
        <fullName evidence="8">Pantoate-activating enzyme</fullName>
    </alternativeName>
</protein>
<dbReference type="SUPFAM" id="SSF52374">
    <property type="entry name" value="Nucleotidylyl transferase"/>
    <property type="match status" value="1"/>
</dbReference>
<dbReference type="AlphaFoldDB" id="A0A1H0HGL5"/>
<dbReference type="EMBL" id="LT629710">
    <property type="protein sequence ID" value="SDO18184.1"/>
    <property type="molecule type" value="Genomic_DNA"/>
</dbReference>
<feature type="binding site" evidence="8">
    <location>
        <begin position="28"/>
        <end position="35"/>
    </location>
    <ligand>
        <name>ATP</name>
        <dbReference type="ChEBI" id="CHEBI:30616"/>
    </ligand>
</feature>
<feature type="binding site" evidence="8">
    <location>
        <position position="176"/>
    </location>
    <ligand>
        <name>ATP</name>
        <dbReference type="ChEBI" id="CHEBI:30616"/>
    </ligand>
</feature>
<dbReference type="Gene3D" id="3.40.50.620">
    <property type="entry name" value="HUPs"/>
    <property type="match status" value="1"/>
</dbReference>
<feature type="binding site" evidence="8">
    <location>
        <begin position="147"/>
        <end position="150"/>
    </location>
    <ligand>
        <name>ATP</name>
        <dbReference type="ChEBI" id="CHEBI:30616"/>
    </ligand>
</feature>
<comment type="subcellular location">
    <subcellularLocation>
        <location evidence="8">Cytoplasm</location>
    </subcellularLocation>
</comment>
<evidence type="ECO:0000256" key="6">
    <source>
        <dbReference type="ARBA" id="ARBA00022840"/>
    </source>
</evidence>
<dbReference type="OrthoDB" id="9773087at2"/>
<feature type="binding site" evidence="8">
    <location>
        <position position="59"/>
    </location>
    <ligand>
        <name>(R)-pantoate</name>
        <dbReference type="ChEBI" id="CHEBI:15980"/>
    </ligand>
</feature>
<dbReference type="PANTHER" id="PTHR21299:SF1">
    <property type="entry name" value="PANTOATE--BETA-ALANINE LIGASE"/>
    <property type="match status" value="1"/>
</dbReference>
<feature type="active site" description="Proton donor" evidence="8">
    <location>
        <position position="35"/>
    </location>
</feature>
<comment type="function">
    <text evidence="8">Catalyzes the condensation of pantoate with beta-alanine in an ATP-dependent reaction via a pantoyl-adenylate intermediate.</text>
</comment>
<evidence type="ECO:0000256" key="2">
    <source>
        <dbReference type="ARBA" id="ARBA00009256"/>
    </source>
</evidence>
<keyword evidence="5 8" id="KW-0547">Nucleotide-binding</keyword>
<feature type="binding site" evidence="8">
    <location>
        <begin position="184"/>
        <end position="187"/>
    </location>
    <ligand>
        <name>ATP</name>
        <dbReference type="ChEBI" id="CHEBI:30616"/>
    </ligand>
</feature>
<dbReference type="Proteomes" id="UP000198741">
    <property type="component" value="Chromosome I"/>
</dbReference>
<dbReference type="NCBIfam" id="TIGR00018">
    <property type="entry name" value="panC"/>
    <property type="match status" value="1"/>
</dbReference>
<keyword evidence="6 8" id="KW-0067">ATP-binding</keyword>
<dbReference type="GO" id="GO:0004592">
    <property type="term" value="F:pantoate-beta-alanine ligase activity"/>
    <property type="evidence" value="ECO:0007669"/>
    <property type="project" value="UniProtKB-UniRule"/>
</dbReference>
<comment type="pathway">
    <text evidence="1 8">Cofactor biosynthesis; (R)-pantothenate biosynthesis; (R)-pantothenate from (R)-pantoate and beta-alanine: step 1/1.</text>
</comment>
<dbReference type="NCBIfam" id="TIGR00125">
    <property type="entry name" value="cyt_tran_rel"/>
    <property type="match status" value="1"/>
</dbReference>
<dbReference type="Pfam" id="PF02569">
    <property type="entry name" value="Pantoate_ligase"/>
    <property type="match status" value="1"/>
</dbReference>